<organism evidence="1 2">
    <name type="scientific">Agromyces archimandritae</name>
    <dbReference type="NCBI Taxonomy" id="2781962"/>
    <lineage>
        <taxon>Bacteria</taxon>
        <taxon>Bacillati</taxon>
        <taxon>Actinomycetota</taxon>
        <taxon>Actinomycetes</taxon>
        <taxon>Micrococcales</taxon>
        <taxon>Microbacteriaceae</taxon>
        <taxon>Agromyces</taxon>
    </lineage>
</organism>
<protein>
    <recommendedName>
        <fullName evidence="3">Phospholipase</fullName>
    </recommendedName>
</protein>
<dbReference type="InterPro" id="IPR023346">
    <property type="entry name" value="Lysozyme-like_dom_sf"/>
</dbReference>
<gene>
    <name evidence="1" type="ORF">G127AT_01335</name>
</gene>
<evidence type="ECO:0008006" key="3">
    <source>
        <dbReference type="Google" id="ProtNLM"/>
    </source>
</evidence>
<keyword evidence="2" id="KW-1185">Reference proteome</keyword>
<dbReference type="Proteomes" id="UP000671914">
    <property type="component" value="Chromosome"/>
</dbReference>
<name>A0A975FQR3_9MICO</name>
<dbReference type="SUPFAM" id="SSF53955">
    <property type="entry name" value="Lysozyme-like"/>
    <property type="match status" value="1"/>
</dbReference>
<reference evidence="1" key="1">
    <citation type="submission" date="2021-03" db="EMBL/GenBank/DDBJ databases">
        <title>Agromyces archimandritus sp. nov., isolated from the cockroach Archimandrita tessellata.</title>
        <authorList>
            <person name="Guzman J."/>
            <person name="Ortuzar M."/>
            <person name="Poehlein A."/>
            <person name="Daniel R."/>
            <person name="Trujillo M."/>
            <person name="Vilcinskas A."/>
        </authorList>
    </citation>
    <scope>NUCLEOTIDE SEQUENCE</scope>
    <source>
        <strain evidence="1">G127AT</strain>
    </source>
</reference>
<evidence type="ECO:0000313" key="2">
    <source>
        <dbReference type="Proteomes" id="UP000671914"/>
    </source>
</evidence>
<evidence type="ECO:0000313" key="1">
    <source>
        <dbReference type="EMBL" id="QTX06092.1"/>
    </source>
</evidence>
<dbReference type="PROSITE" id="PS51318">
    <property type="entry name" value="TAT"/>
    <property type="match status" value="1"/>
</dbReference>
<dbReference type="InterPro" id="IPR006311">
    <property type="entry name" value="TAT_signal"/>
</dbReference>
<proteinExistence type="predicted"/>
<accession>A0A975FQR3</accession>
<dbReference type="KEGG" id="aarc:G127AT_01335"/>
<dbReference type="EMBL" id="CP071696">
    <property type="protein sequence ID" value="QTX06092.1"/>
    <property type="molecule type" value="Genomic_DNA"/>
</dbReference>
<sequence>MRDRKRLLIGAAAVAAVGALVGTGFTVQASVATAESVAMTESLADLGGRDASQLGAYGAIGAAHAKKAAADTLTVANDTLSSVDGKVDAGELKASVASLGDYKTLPIGEVTELTAKAKAAVASARAGAAEFDRKKAEEAAAAAQAAAEAQAALNTPDGARAYAAELAASQYGWGADQFSCLDSLWNKESGWNYQAVNASSGAWGIPQSLPGDKMATVGADWQTNAGTQVAWGLGYIQAAYGTPCAAWSHSQAVDWY</sequence>
<dbReference type="AlphaFoldDB" id="A0A975FQR3"/>